<gene>
    <name evidence="1" type="ORF">NNL38_16360</name>
</gene>
<dbReference type="EMBL" id="CP101509">
    <property type="protein sequence ID" value="UTV30158.1"/>
    <property type="molecule type" value="Genomic_DNA"/>
</dbReference>
<protein>
    <submittedName>
        <fullName evidence="1">Uncharacterized protein</fullName>
    </submittedName>
</protein>
<organism evidence="1 2">
    <name type="scientific">Photobacterium atrarenae</name>
    <dbReference type="NCBI Taxonomy" id="865757"/>
    <lineage>
        <taxon>Bacteria</taxon>
        <taxon>Pseudomonadati</taxon>
        <taxon>Pseudomonadota</taxon>
        <taxon>Gammaproteobacteria</taxon>
        <taxon>Vibrionales</taxon>
        <taxon>Vibrionaceae</taxon>
        <taxon>Photobacterium</taxon>
    </lineage>
</organism>
<dbReference type="RefSeq" id="WP_255391502.1">
    <property type="nucleotide sequence ID" value="NZ_CP101509.1"/>
</dbReference>
<reference evidence="1" key="1">
    <citation type="submission" date="2022-07" db="EMBL/GenBank/DDBJ databases">
        <title>Genome sequencing of Photobacterium atrarenae GJH2-4.</title>
        <authorList>
            <person name="Park S.-J."/>
        </authorList>
    </citation>
    <scope>NUCLEOTIDE SEQUENCE</scope>
    <source>
        <strain evidence="1">GJH2-4</strain>
    </source>
</reference>
<dbReference type="Proteomes" id="UP001057998">
    <property type="component" value="Chromosome 2"/>
</dbReference>
<accession>A0ABY5GLG2</accession>
<sequence>MIVYPERLPRPTLRDLSYAQADNVLKTKMASGYTRLRRVSLNPPTVKQAVYRIHKSQAAIFEGFIRHALDDGARSFRDKVHTPLGFREHTVRFITNPLSRRKPISRLYWEYSAEVEIEDFATMTAIETLDAVMYPHTYEEFVQAIDMSTYYTESWK</sequence>
<keyword evidence="2" id="KW-1185">Reference proteome</keyword>
<name>A0ABY5GLG2_9GAMM</name>
<proteinExistence type="predicted"/>
<evidence type="ECO:0000313" key="2">
    <source>
        <dbReference type="Proteomes" id="UP001057998"/>
    </source>
</evidence>
<evidence type="ECO:0000313" key="1">
    <source>
        <dbReference type="EMBL" id="UTV30158.1"/>
    </source>
</evidence>